<dbReference type="Gene3D" id="3.30.40.10">
    <property type="entry name" value="Zinc/RING finger domain, C3HC4 (zinc finger)"/>
    <property type="match status" value="1"/>
</dbReference>
<dbReference type="Proteomes" id="UP001445076">
    <property type="component" value="Unassembled WGS sequence"/>
</dbReference>
<proteinExistence type="predicted"/>
<dbReference type="EMBL" id="JARKIK010000030">
    <property type="protein sequence ID" value="KAK8741425.1"/>
    <property type="molecule type" value="Genomic_DNA"/>
</dbReference>
<dbReference type="Pfam" id="PF13445">
    <property type="entry name" value="zf-RING_UBOX"/>
    <property type="match status" value="1"/>
</dbReference>
<dbReference type="GO" id="GO:0016567">
    <property type="term" value="P:protein ubiquitination"/>
    <property type="evidence" value="ECO:0007669"/>
    <property type="project" value="TreeGrafter"/>
</dbReference>
<dbReference type="PANTHER" id="PTHR22791:SF6">
    <property type="entry name" value="RING-TYPE DOMAIN-CONTAINING PROTEIN"/>
    <property type="match status" value="1"/>
</dbReference>
<dbReference type="InterPro" id="IPR001841">
    <property type="entry name" value="Znf_RING"/>
</dbReference>
<protein>
    <submittedName>
        <fullName evidence="7">Uncharacterized protein</fullName>
    </submittedName>
</protein>
<organism evidence="7 8">
    <name type="scientific">Cherax quadricarinatus</name>
    <name type="common">Australian red claw crayfish</name>
    <dbReference type="NCBI Taxonomy" id="27406"/>
    <lineage>
        <taxon>Eukaryota</taxon>
        <taxon>Metazoa</taxon>
        <taxon>Ecdysozoa</taxon>
        <taxon>Arthropoda</taxon>
        <taxon>Crustacea</taxon>
        <taxon>Multicrustacea</taxon>
        <taxon>Malacostraca</taxon>
        <taxon>Eumalacostraca</taxon>
        <taxon>Eucarida</taxon>
        <taxon>Decapoda</taxon>
        <taxon>Pleocyemata</taxon>
        <taxon>Astacidea</taxon>
        <taxon>Parastacoidea</taxon>
        <taxon>Parastacidae</taxon>
        <taxon>Cherax</taxon>
    </lineage>
</organism>
<evidence type="ECO:0000313" key="7">
    <source>
        <dbReference type="EMBL" id="KAK8741425.1"/>
    </source>
</evidence>
<dbReference type="InterPro" id="IPR002130">
    <property type="entry name" value="Cyclophilin-type_PPIase_dom"/>
</dbReference>
<keyword evidence="3" id="KW-0862">Zinc</keyword>
<dbReference type="PROSITE" id="PS00518">
    <property type="entry name" value="ZF_RING_1"/>
    <property type="match status" value="1"/>
</dbReference>
<dbReference type="InterPro" id="IPR029000">
    <property type="entry name" value="Cyclophilin-like_dom_sf"/>
</dbReference>
<dbReference type="SUPFAM" id="SSF50891">
    <property type="entry name" value="Cyclophilin-like"/>
    <property type="match status" value="1"/>
</dbReference>
<evidence type="ECO:0000259" key="5">
    <source>
        <dbReference type="PROSITE" id="PS50072"/>
    </source>
</evidence>
<dbReference type="PROSITE" id="PS50072">
    <property type="entry name" value="CSA_PPIASE_2"/>
    <property type="match status" value="1"/>
</dbReference>
<dbReference type="SMART" id="SM00184">
    <property type="entry name" value="RING"/>
    <property type="match status" value="1"/>
</dbReference>
<dbReference type="InterPro" id="IPR017907">
    <property type="entry name" value="Znf_RING_CS"/>
</dbReference>
<keyword evidence="1" id="KW-0479">Metal-binding</keyword>
<dbReference type="InterPro" id="IPR027370">
    <property type="entry name" value="Znf-RING_euk"/>
</dbReference>
<comment type="caution">
    <text evidence="7">The sequence shown here is derived from an EMBL/GenBank/DDBJ whole genome shotgun (WGS) entry which is preliminary data.</text>
</comment>
<dbReference type="GO" id="GO:0008270">
    <property type="term" value="F:zinc ion binding"/>
    <property type="evidence" value="ECO:0007669"/>
    <property type="project" value="UniProtKB-KW"/>
</dbReference>
<dbReference type="InterPro" id="IPR013083">
    <property type="entry name" value="Znf_RING/FYVE/PHD"/>
</dbReference>
<feature type="domain" description="PPIase cyclophilin-type" evidence="5">
    <location>
        <begin position="373"/>
        <end position="506"/>
    </location>
</feature>
<evidence type="ECO:0000256" key="4">
    <source>
        <dbReference type="PROSITE-ProRule" id="PRU00175"/>
    </source>
</evidence>
<feature type="domain" description="RING-type" evidence="6">
    <location>
        <begin position="9"/>
        <end position="52"/>
    </location>
</feature>
<evidence type="ECO:0000259" key="6">
    <source>
        <dbReference type="PROSITE" id="PS50089"/>
    </source>
</evidence>
<sequence length="527" mass="58703">MDEDNPLECKVCFTEYDEELRRPRNLPCGHTFCTSCITVTIGNSRLTCPNCRKEHFATFATEFPISYLAEALIKSLRAVRISVTTAKRPRRDSPKIISKKLESLRCDQENIVRTWITNCQQSRSQLDYYEEQIIKWKEDHNDLLVQIERVAQQNKTSLNDLEEEHRSLIDLRQSGMEEERRLEAVLNCLTQADSAQEVDTAIDDAEVCGVAAQDWNDKCQKSFPSISTVHTSLLVREATRKALEVIKSESGGAVAAPTLLENSAVTIREKIHQIIGNASQMESAPQSMSIQEKITEYTVDCLRSCLCTQKNLLTVKRIFAVEEDEPVRSARISMKGDRICLHYLRNKPASNNTKTFKHNQLMRVLDPTSTVVFLDLAWEGSSGGRVYIKLSNTATNQWAQQFLALCTGQQGPTYANTRFLGVFRHVHEEGVLAGDYEHNNGNGGAALQPGLASSQCSGKWTEGTVAGRREDDETAAQFYIITRANAGSVGQAVLGQVESGLGVVRSAVSLRDIRQVSVIDCGVVLPL</sequence>
<evidence type="ECO:0000256" key="2">
    <source>
        <dbReference type="ARBA" id="ARBA00022771"/>
    </source>
</evidence>
<name>A0AAW0XEI6_CHEQU</name>
<dbReference type="InterPro" id="IPR051435">
    <property type="entry name" value="RING_finger_E3_ubiq-ligases"/>
</dbReference>
<dbReference type="PROSITE" id="PS50089">
    <property type="entry name" value="ZF_RING_2"/>
    <property type="match status" value="1"/>
</dbReference>
<keyword evidence="2 4" id="KW-0863">Zinc-finger</keyword>
<reference evidence="7 8" key="1">
    <citation type="journal article" date="2024" name="BMC Genomics">
        <title>Genome assembly of redclaw crayfish (Cherax quadricarinatus) provides insights into its immune adaptation and hypoxia tolerance.</title>
        <authorList>
            <person name="Liu Z."/>
            <person name="Zheng J."/>
            <person name="Li H."/>
            <person name="Fang K."/>
            <person name="Wang S."/>
            <person name="He J."/>
            <person name="Zhou D."/>
            <person name="Weng S."/>
            <person name="Chi M."/>
            <person name="Gu Z."/>
            <person name="He J."/>
            <person name="Li F."/>
            <person name="Wang M."/>
        </authorList>
    </citation>
    <scope>NUCLEOTIDE SEQUENCE [LARGE SCALE GENOMIC DNA]</scope>
    <source>
        <strain evidence="7">ZL_2023a</strain>
    </source>
</reference>
<evidence type="ECO:0000256" key="1">
    <source>
        <dbReference type="ARBA" id="ARBA00022723"/>
    </source>
</evidence>
<dbReference type="AlphaFoldDB" id="A0AAW0XEI6"/>
<dbReference type="GO" id="GO:0003755">
    <property type="term" value="F:peptidyl-prolyl cis-trans isomerase activity"/>
    <property type="evidence" value="ECO:0007669"/>
    <property type="project" value="InterPro"/>
</dbReference>
<dbReference type="Pfam" id="PF00160">
    <property type="entry name" value="Pro_isomerase"/>
    <property type="match status" value="1"/>
</dbReference>
<dbReference type="GO" id="GO:0061630">
    <property type="term" value="F:ubiquitin protein ligase activity"/>
    <property type="evidence" value="ECO:0007669"/>
    <property type="project" value="TreeGrafter"/>
</dbReference>
<gene>
    <name evidence="7" type="ORF">OTU49_002215</name>
</gene>
<keyword evidence="8" id="KW-1185">Reference proteome</keyword>
<dbReference type="SUPFAM" id="SSF57850">
    <property type="entry name" value="RING/U-box"/>
    <property type="match status" value="1"/>
</dbReference>
<evidence type="ECO:0000256" key="3">
    <source>
        <dbReference type="ARBA" id="ARBA00022833"/>
    </source>
</evidence>
<dbReference type="Gene3D" id="2.40.100.10">
    <property type="entry name" value="Cyclophilin-like"/>
    <property type="match status" value="1"/>
</dbReference>
<evidence type="ECO:0000313" key="8">
    <source>
        <dbReference type="Proteomes" id="UP001445076"/>
    </source>
</evidence>
<accession>A0AAW0XEI6</accession>
<dbReference type="PANTHER" id="PTHR22791">
    <property type="entry name" value="RING-TYPE DOMAIN-CONTAINING PROTEIN"/>
    <property type="match status" value="1"/>
</dbReference>